<sequence length="74" mass="8192">MTTAPYRVDIFAPDGTRILVAATEREVALKAESLIAFYKGNVLSVGFTVACHEPDAARRIAFYLTDVSRELELM</sequence>
<proteinExistence type="predicted"/>
<dbReference type="EMBL" id="LR743504">
    <property type="protein sequence ID" value="CAA2104008.1"/>
    <property type="molecule type" value="Genomic_DNA"/>
</dbReference>
<organism evidence="1">
    <name type="scientific">Methylobacterium bullatum</name>
    <dbReference type="NCBI Taxonomy" id="570505"/>
    <lineage>
        <taxon>Bacteria</taxon>
        <taxon>Pseudomonadati</taxon>
        <taxon>Pseudomonadota</taxon>
        <taxon>Alphaproteobacteria</taxon>
        <taxon>Hyphomicrobiales</taxon>
        <taxon>Methylobacteriaceae</taxon>
        <taxon>Methylobacterium</taxon>
    </lineage>
</organism>
<evidence type="ECO:0000313" key="1">
    <source>
        <dbReference type="EMBL" id="CAA2104008.1"/>
    </source>
</evidence>
<reference evidence="1" key="1">
    <citation type="submission" date="2019-12" db="EMBL/GenBank/DDBJ databases">
        <authorList>
            <person name="Cremers G."/>
        </authorList>
    </citation>
    <scope>NUCLEOTIDE SEQUENCE</scope>
    <source>
        <strain evidence="1">Mbul1</strain>
    </source>
</reference>
<gene>
    <name evidence="1" type="ORF">MBUL_02485</name>
</gene>
<protein>
    <submittedName>
        <fullName evidence="1">Uncharacterized protein</fullName>
    </submittedName>
</protein>
<dbReference type="AlphaFoldDB" id="A0A679J3F3"/>
<name>A0A679J3F3_9HYPH</name>
<accession>A0A679J3F3</accession>